<protein>
    <submittedName>
        <fullName evidence="1">Uncharacterized protein</fullName>
    </submittedName>
</protein>
<name>A0A9E7EEF7_9LILI</name>
<dbReference type="Proteomes" id="UP001055439">
    <property type="component" value="Chromosome 1"/>
</dbReference>
<keyword evidence="2" id="KW-1185">Reference proteome</keyword>
<evidence type="ECO:0000313" key="2">
    <source>
        <dbReference type="Proteomes" id="UP001055439"/>
    </source>
</evidence>
<accession>A0A9E7EEF7</accession>
<gene>
    <name evidence="1" type="ORF">MUK42_35305</name>
</gene>
<dbReference type="AlphaFoldDB" id="A0A9E7EEF7"/>
<proteinExistence type="predicted"/>
<dbReference type="EMBL" id="CP097502">
    <property type="protein sequence ID" value="URD75649.1"/>
    <property type="molecule type" value="Genomic_DNA"/>
</dbReference>
<reference evidence="1" key="1">
    <citation type="submission" date="2022-05" db="EMBL/GenBank/DDBJ databases">
        <title>The Musa troglodytarum L. genome provides insights into the mechanism of non-climacteric behaviour and enrichment of carotenoids.</title>
        <authorList>
            <person name="Wang J."/>
        </authorList>
    </citation>
    <scope>NUCLEOTIDE SEQUENCE</scope>
    <source>
        <tissue evidence="1">Leaf</tissue>
    </source>
</reference>
<evidence type="ECO:0000313" key="1">
    <source>
        <dbReference type="EMBL" id="URD75649.1"/>
    </source>
</evidence>
<sequence>MHVTDVGYLILTYVTRASPPDQPLFFLPPRRLHAAVAVAICLSAWRCHARLVLSTAGHRLLLSPPCAPPNPPRTDLGFLERQQIRATVGSYCNLGELEP</sequence>
<organism evidence="1 2">
    <name type="scientific">Musa troglodytarum</name>
    <name type="common">fe'i banana</name>
    <dbReference type="NCBI Taxonomy" id="320322"/>
    <lineage>
        <taxon>Eukaryota</taxon>
        <taxon>Viridiplantae</taxon>
        <taxon>Streptophyta</taxon>
        <taxon>Embryophyta</taxon>
        <taxon>Tracheophyta</taxon>
        <taxon>Spermatophyta</taxon>
        <taxon>Magnoliopsida</taxon>
        <taxon>Liliopsida</taxon>
        <taxon>Zingiberales</taxon>
        <taxon>Musaceae</taxon>
        <taxon>Musa</taxon>
    </lineage>
</organism>